<dbReference type="PANTHER" id="PTHR27003:SF380">
    <property type="entry name" value="MITOGEN-ACTIVATED PROTEIN (MAP) KINASE KINASE KINASE STE11, CRYPTOCOCCUS-RELATED"/>
    <property type="match status" value="1"/>
</dbReference>
<organism evidence="3 4">
    <name type="scientific">Tagetes erecta</name>
    <name type="common">African marigold</name>
    <dbReference type="NCBI Taxonomy" id="13708"/>
    <lineage>
        <taxon>Eukaryota</taxon>
        <taxon>Viridiplantae</taxon>
        <taxon>Streptophyta</taxon>
        <taxon>Embryophyta</taxon>
        <taxon>Tracheophyta</taxon>
        <taxon>Spermatophyta</taxon>
        <taxon>Magnoliopsida</taxon>
        <taxon>eudicotyledons</taxon>
        <taxon>Gunneridae</taxon>
        <taxon>Pentapetalae</taxon>
        <taxon>asterids</taxon>
        <taxon>campanulids</taxon>
        <taxon>Asterales</taxon>
        <taxon>Asteraceae</taxon>
        <taxon>Asteroideae</taxon>
        <taxon>Heliantheae alliance</taxon>
        <taxon>Tageteae</taxon>
        <taxon>Tagetes</taxon>
    </lineage>
</organism>
<sequence>MERVFTLPAYIVLDRYLTNANTLTWIQRLKICVGVARGLRFLHDPKETQQRLLHRDVKSSNILLDENWMAKVTDFGLSKFGPANQPHTYLVFMVLAYLGIVIRCIWSWVSYQKSQMFTLLESEMEL</sequence>
<dbReference type="PANTHER" id="PTHR27003">
    <property type="entry name" value="OS07G0166700 PROTEIN"/>
    <property type="match status" value="1"/>
</dbReference>
<evidence type="ECO:0000313" key="4">
    <source>
        <dbReference type="Proteomes" id="UP001229421"/>
    </source>
</evidence>
<dbReference type="SUPFAM" id="SSF56112">
    <property type="entry name" value="Protein kinase-like (PK-like)"/>
    <property type="match status" value="1"/>
</dbReference>
<dbReference type="InterPro" id="IPR045272">
    <property type="entry name" value="ANXUR1/2-like"/>
</dbReference>
<keyword evidence="1" id="KW-1133">Transmembrane helix</keyword>
<dbReference type="Pfam" id="PF00069">
    <property type="entry name" value="Pkinase"/>
    <property type="match status" value="1"/>
</dbReference>
<feature type="transmembrane region" description="Helical" evidence="1">
    <location>
        <begin position="89"/>
        <end position="109"/>
    </location>
</feature>
<feature type="domain" description="Protein kinase" evidence="2">
    <location>
        <begin position="1"/>
        <end position="126"/>
    </location>
</feature>
<dbReference type="Proteomes" id="UP001229421">
    <property type="component" value="Unassembled WGS sequence"/>
</dbReference>
<dbReference type="PROSITE" id="PS00108">
    <property type="entry name" value="PROTEIN_KINASE_ST"/>
    <property type="match status" value="1"/>
</dbReference>
<comment type="caution">
    <text evidence="3">The sequence shown here is derived from an EMBL/GenBank/DDBJ whole genome shotgun (WGS) entry which is preliminary data.</text>
</comment>
<proteinExistence type="predicted"/>
<reference evidence="3" key="1">
    <citation type="journal article" date="2023" name="bioRxiv">
        <title>Improved chromosome-level genome assembly for marigold (Tagetes erecta).</title>
        <authorList>
            <person name="Jiang F."/>
            <person name="Yuan L."/>
            <person name="Wang S."/>
            <person name="Wang H."/>
            <person name="Xu D."/>
            <person name="Wang A."/>
            <person name="Fan W."/>
        </authorList>
    </citation>
    <scope>NUCLEOTIDE SEQUENCE</scope>
    <source>
        <strain evidence="3">WSJ</strain>
        <tissue evidence="3">Leaf</tissue>
    </source>
</reference>
<dbReference type="GO" id="GO:0009506">
    <property type="term" value="C:plasmodesma"/>
    <property type="evidence" value="ECO:0007669"/>
    <property type="project" value="TreeGrafter"/>
</dbReference>
<gene>
    <name evidence="3" type="ORF">QVD17_12832</name>
</gene>
<dbReference type="GO" id="GO:0005886">
    <property type="term" value="C:plasma membrane"/>
    <property type="evidence" value="ECO:0007669"/>
    <property type="project" value="TreeGrafter"/>
</dbReference>
<dbReference type="GO" id="GO:0004714">
    <property type="term" value="F:transmembrane receptor protein tyrosine kinase activity"/>
    <property type="evidence" value="ECO:0007669"/>
    <property type="project" value="InterPro"/>
</dbReference>
<name>A0AAD8P2Y6_TARER</name>
<evidence type="ECO:0000259" key="2">
    <source>
        <dbReference type="PROSITE" id="PS50011"/>
    </source>
</evidence>
<dbReference type="GO" id="GO:0005524">
    <property type="term" value="F:ATP binding"/>
    <property type="evidence" value="ECO:0007669"/>
    <property type="project" value="InterPro"/>
</dbReference>
<dbReference type="InterPro" id="IPR008271">
    <property type="entry name" value="Ser/Thr_kinase_AS"/>
</dbReference>
<dbReference type="InterPro" id="IPR011009">
    <property type="entry name" value="Kinase-like_dom_sf"/>
</dbReference>
<dbReference type="AlphaFoldDB" id="A0AAD8P2Y6"/>
<dbReference type="Gene3D" id="1.10.510.10">
    <property type="entry name" value="Transferase(Phosphotransferase) domain 1"/>
    <property type="match status" value="1"/>
</dbReference>
<keyword evidence="4" id="KW-1185">Reference proteome</keyword>
<evidence type="ECO:0000313" key="3">
    <source>
        <dbReference type="EMBL" id="KAK1430234.1"/>
    </source>
</evidence>
<dbReference type="InterPro" id="IPR000719">
    <property type="entry name" value="Prot_kinase_dom"/>
</dbReference>
<dbReference type="PROSITE" id="PS50011">
    <property type="entry name" value="PROTEIN_KINASE_DOM"/>
    <property type="match status" value="1"/>
</dbReference>
<keyword evidence="1" id="KW-0812">Transmembrane</keyword>
<dbReference type="EMBL" id="JAUHHV010000003">
    <property type="protein sequence ID" value="KAK1430234.1"/>
    <property type="molecule type" value="Genomic_DNA"/>
</dbReference>
<accession>A0AAD8P2Y6</accession>
<evidence type="ECO:0000256" key="1">
    <source>
        <dbReference type="SAM" id="Phobius"/>
    </source>
</evidence>
<keyword evidence="1" id="KW-0472">Membrane</keyword>
<protein>
    <recommendedName>
        <fullName evidence="2">Protein kinase domain-containing protein</fullName>
    </recommendedName>
</protein>